<evidence type="ECO:0000313" key="8">
    <source>
        <dbReference type="EMBL" id="QGG96773.1"/>
    </source>
</evidence>
<dbReference type="GO" id="GO:0051082">
    <property type="term" value="F:unfolded protein binding"/>
    <property type="evidence" value="ECO:0007669"/>
    <property type="project" value="TreeGrafter"/>
</dbReference>
<accession>A0A5Q2RLQ8</accession>
<dbReference type="RefSeq" id="WP_153760876.1">
    <property type="nucleotide sequence ID" value="NZ_CP045851.1"/>
</dbReference>
<comment type="subcellular location">
    <subcellularLocation>
        <location evidence="3">Cytoplasm</location>
    </subcellularLocation>
</comment>
<dbReference type="PRINTS" id="PR00773">
    <property type="entry name" value="GRPEPROTEIN"/>
</dbReference>
<evidence type="ECO:0000256" key="5">
    <source>
        <dbReference type="RuleBase" id="RU004478"/>
    </source>
</evidence>
<dbReference type="SUPFAM" id="SSF51064">
    <property type="entry name" value="Head domain of nucleotide exchange factor GrpE"/>
    <property type="match status" value="1"/>
</dbReference>
<evidence type="ECO:0000256" key="1">
    <source>
        <dbReference type="ARBA" id="ARBA00009054"/>
    </source>
</evidence>
<dbReference type="Pfam" id="PF01025">
    <property type="entry name" value="GrpE"/>
    <property type="match status" value="1"/>
</dbReference>
<feature type="compositionally biased region" description="Pro residues" evidence="7">
    <location>
        <begin position="1"/>
        <end position="15"/>
    </location>
</feature>
<dbReference type="PROSITE" id="PS01071">
    <property type="entry name" value="GRPE"/>
    <property type="match status" value="1"/>
</dbReference>
<dbReference type="PANTHER" id="PTHR21237:SF23">
    <property type="entry name" value="GRPE PROTEIN HOMOLOG, MITOCHONDRIAL"/>
    <property type="match status" value="1"/>
</dbReference>
<keyword evidence="3" id="KW-0963">Cytoplasm</keyword>
<comment type="subunit">
    <text evidence="3">Homodimer.</text>
</comment>
<sequence>MTEPLPGPDQEPTVPPAEGADGAPAPAPGGAPTPAADRPDVDAMAPDDLESLATDTLDRLDAVTAERDDYLDRLRHLQADFENFKKRSTRDHHAAAERATGRLAESLLPVLDACDAALLHGADGVEPVFAALLGVLEKEGLERIDPLDRAFDPEYHEAVMHEHGEGDAEGPVVVDVLRPGYAWKGKVIRAAMVKVRG</sequence>
<organism evidence="8 9">
    <name type="scientific">Actinomarinicola tropica</name>
    <dbReference type="NCBI Taxonomy" id="2789776"/>
    <lineage>
        <taxon>Bacteria</taxon>
        <taxon>Bacillati</taxon>
        <taxon>Actinomycetota</taxon>
        <taxon>Acidimicrobiia</taxon>
        <taxon>Acidimicrobiales</taxon>
        <taxon>Iamiaceae</taxon>
        <taxon>Actinomarinicola</taxon>
    </lineage>
</organism>
<evidence type="ECO:0000256" key="6">
    <source>
        <dbReference type="SAM" id="Coils"/>
    </source>
</evidence>
<dbReference type="GO" id="GO:0051087">
    <property type="term" value="F:protein-folding chaperone binding"/>
    <property type="evidence" value="ECO:0007669"/>
    <property type="project" value="InterPro"/>
</dbReference>
<dbReference type="Proteomes" id="UP000334019">
    <property type="component" value="Chromosome"/>
</dbReference>
<reference evidence="8 9" key="1">
    <citation type="submission" date="2019-11" db="EMBL/GenBank/DDBJ databases">
        <authorList>
            <person name="He Y."/>
        </authorList>
    </citation>
    <scope>NUCLEOTIDE SEQUENCE [LARGE SCALE GENOMIC DNA]</scope>
    <source>
        <strain evidence="8 9">SCSIO 58843</strain>
    </source>
</reference>
<feature type="coiled-coil region" evidence="6">
    <location>
        <begin position="60"/>
        <end position="87"/>
    </location>
</feature>
<comment type="similarity">
    <text evidence="1 3 5">Belongs to the GrpE family.</text>
</comment>
<dbReference type="Gene3D" id="2.30.22.10">
    <property type="entry name" value="Head domain of nucleotide exchange factor GrpE"/>
    <property type="match status" value="1"/>
</dbReference>
<evidence type="ECO:0000256" key="2">
    <source>
        <dbReference type="ARBA" id="ARBA00023186"/>
    </source>
</evidence>
<dbReference type="InterPro" id="IPR009012">
    <property type="entry name" value="GrpE_head"/>
</dbReference>
<proteinExistence type="inferred from homology"/>
<keyword evidence="9" id="KW-1185">Reference proteome</keyword>
<dbReference type="Gene3D" id="3.90.20.20">
    <property type="match status" value="1"/>
</dbReference>
<dbReference type="InterPro" id="IPR000740">
    <property type="entry name" value="GrpE"/>
</dbReference>
<dbReference type="HAMAP" id="MF_01151">
    <property type="entry name" value="GrpE"/>
    <property type="match status" value="1"/>
</dbReference>
<protein>
    <recommendedName>
        <fullName evidence="3 4">Protein GrpE</fullName>
    </recommendedName>
    <alternativeName>
        <fullName evidence="3">HSP-70 cofactor</fullName>
    </alternativeName>
</protein>
<dbReference type="GO" id="GO:0000774">
    <property type="term" value="F:adenyl-nucleotide exchange factor activity"/>
    <property type="evidence" value="ECO:0007669"/>
    <property type="project" value="InterPro"/>
</dbReference>
<evidence type="ECO:0000313" key="9">
    <source>
        <dbReference type="Proteomes" id="UP000334019"/>
    </source>
</evidence>
<keyword evidence="2 3" id="KW-0143">Chaperone</keyword>
<dbReference type="AlphaFoldDB" id="A0A5Q2RLQ8"/>
<dbReference type="EMBL" id="CP045851">
    <property type="protein sequence ID" value="QGG96773.1"/>
    <property type="molecule type" value="Genomic_DNA"/>
</dbReference>
<dbReference type="KEGG" id="atq:GH723_17655"/>
<dbReference type="CDD" id="cd00446">
    <property type="entry name" value="GrpE"/>
    <property type="match status" value="1"/>
</dbReference>
<comment type="function">
    <text evidence="3 4">Participates actively in the response to hyperosmotic and heat shock by preventing the aggregation of stress-denatured proteins, in association with DnaK and GrpE. It is the nucleotide exchange factor for DnaK and may function as a thermosensor. Unfolded proteins bind initially to DnaJ; upon interaction with the DnaJ-bound protein, DnaK hydrolyzes its bound ATP, resulting in the formation of a stable complex. GrpE releases ADP from DnaK; ATP binding to DnaK triggers the release of the substrate protein, thus completing the reaction cycle. Several rounds of ATP-dependent interactions between DnaJ, DnaK and GrpE are required for fully efficient folding.</text>
</comment>
<dbReference type="SUPFAM" id="SSF58014">
    <property type="entry name" value="Coiled-coil domain of nucleotide exchange factor GrpE"/>
    <property type="match status" value="1"/>
</dbReference>
<evidence type="ECO:0000256" key="3">
    <source>
        <dbReference type="HAMAP-Rule" id="MF_01151"/>
    </source>
</evidence>
<name>A0A5Q2RLQ8_9ACTN</name>
<dbReference type="GO" id="GO:0006457">
    <property type="term" value="P:protein folding"/>
    <property type="evidence" value="ECO:0007669"/>
    <property type="project" value="InterPro"/>
</dbReference>
<evidence type="ECO:0000256" key="4">
    <source>
        <dbReference type="RuleBase" id="RU000639"/>
    </source>
</evidence>
<dbReference type="PANTHER" id="PTHR21237">
    <property type="entry name" value="GRPE PROTEIN"/>
    <property type="match status" value="1"/>
</dbReference>
<keyword evidence="6" id="KW-0175">Coiled coil</keyword>
<dbReference type="GO" id="GO:0005737">
    <property type="term" value="C:cytoplasm"/>
    <property type="evidence" value="ECO:0007669"/>
    <property type="project" value="UniProtKB-SubCell"/>
</dbReference>
<feature type="region of interest" description="Disordered" evidence="7">
    <location>
        <begin position="1"/>
        <end position="47"/>
    </location>
</feature>
<evidence type="ECO:0000256" key="7">
    <source>
        <dbReference type="SAM" id="MobiDB-lite"/>
    </source>
</evidence>
<dbReference type="InterPro" id="IPR013805">
    <property type="entry name" value="GrpE_CC"/>
</dbReference>
<dbReference type="GO" id="GO:0042803">
    <property type="term" value="F:protein homodimerization activity"/>
    <property type="evidence" value="ECO:0007669"/>
    <property type="project" value="InterPro"/>
</dbReference>
<keyword evidence="3 4" id="KW-0346">Stress response</keyword>
<gene>
    <name evidence="3 8" type="primary">grpE</name>
    <name evidence="8" type="ORF">GH723_17655</name>
</gene>